<evidence type="ECO:0000256" key="6">
    <source>
        <dbReference type="ARBA" id="ARBA00024511"/>
    </source>
</evidence>
<evidence type="ECO:0000256" key="1">
    <source>
        <dbReference type="ARBA" id="ARBA00010092"/>
    </source>
</evidence>
<evidence type="ECO:0000313" key="10">
    <source>
        <dbReference type="EMBL" id="PSN73310.1"/>
    </source>
</evidence>
<dbReference type="SUPFAM" id="SSF53474">
    <property type="entry name" value="alpha/beta-Hydrolases"/>
    <property type="match status" value="1"/>
</dbReference>
<organism evidence="10 11">
    <name type="scientific">Corynespora cassiicola Philippines</name>
    <dbReference type="NCBI Taxonomy" id="1448308"/>
    <lineage>
        <taxon>Eukaryota</taxon>
        <taxon>Fungi</taxon>
        <taxon>Dikarya</taxon>
        <taxon>Ascomycota</taxon>
        <taxon>Pezizomycotina</taxon>
        <taxon>Dothideomycetes</taxon>
        <taxon>Pleosporomycetidae</taxon>
        <taxon>Pleosporales</taxon>
        <taxon>Corynesporascaceae</taxon>
        <taxon>Corynespora</taxon>
    </lineage>
</organism>
<keyword evidence="11" id="KW-1185">Reference proteome</keyword>
<keyword evidence="4" id="KW-0378">Hydrolase</keyword>
<reference evidence="10 11" key="1">
    <citation type="journal article" date="2018" name="Front. Microbiol.">
        <title>Genome-Wide Analysis of Corynespora cassiicola Leaf Fall Disease Putative Effectors.</title>
        <authorList>
            <person name="Lopez D."/>
            <person name="Ribeiro S."/>
            <person name="Label P."/>
            <person name="Fumanal B."/>
            <person name="Venisse J.S."/>
            <person name="Kohler A."/>
            <person name="de Oliveira R.R."/>
            <person name="Labutti K."/>
            <person name="Lipzen A."/>
            <person name="Lail K."/>
            <person name="Bauer D."/>
            <person name="Ohm R.A."/>
            <person name="Barry K.W."/>
            <person name="Spatafora J."/>
            <person name="Grigoriev I.V."/>
            <person name="Martin F.M."/>
            <person name="Pujade-Renaud V."/>
        </authorList>
    </citation>
    <scope>NUCLEOTIDE SEQUENCE [LARGE SCALE GENOMIC DNA]</scope>
    <source>
        <strain evidence="10 11">Philippines</strain>
    </source>
</reference>
<feature type="domain" description="4-O-methyl-glucuronoyl methylesterase-like" evidence="9">
    <location>
        <begin position="90"/>
        <end position="241"/>
    </location>
</feature>
<dbReference type="Gene3D" id="3.40.50.1820">
    <property type="entry name" value="alpha/beta hydrolase"/>
    <property type="match status" value="1"/>
</dbReference>
<evidence type="ECO:0000256" key="2">
    <source>
        <dbReference type="ARBA" id="ARBA00022487"/>
    </source>
</evidence>
<evidence type="ECO:0000256" key="5">
    <source>
        <dbReference type="ARBA" id="ARBA00023185"/>
    </source>
</evidence>
<dbReference type="GO" id="GO:0052689">
    <property type="term" value="F:carboxylic ester hydrolase activity"/>
    <property type="evidence" value="ECO:0007669"/>
    <property type="project" value="UniProtKB-KW"/>
</dbReference>
<keyword evidence="3 8" id="KW-0732">Signal</keyword>
<sequence>MLLLATCVGTLLLGIARAACPDYSTNITLSNNPSLPDPFRYASGGHVATKADWTCRRAQLVSLLQEHEFGWLPRRPFMVATYLVDKVLTIAMAENSKRVSFNVTITLPSNKTVADGPFPALITYHIPTVPLAGNIATITYASEEIASLSHGSRARGKFYDMYGSDHSAGSLTAHAWGISRIIDALVAFNSSITGIDTKRIGVMGCSQYGKSALIAGAFDERIALTITQDAGVGGPACWRLGGDKHRYSFGPNFGGSFTRLPFDHHELLALHAPRGLLVLEKDLPYLQPVASTVCANAGREVFKALGVQENIGFSMLHEGHSMCRLLEEDQDAVEAFMRKFLLEASNETQIWRSTKDNTTDRWNWTTPVLN</sequence>
<keyword evidence="5" id="KW-0439">Lignin degradation</keyword>
<evidence type="ECO:0000259" key="9">
    <source>
        <dbReference type="Pfam" id="PF22244"/>
    </source>
</evidence>
<feature type="chain" id="PRO_5015467453" description="(4-O-methyl)-D-glucuronate--lignin esterase" evidence="8">
    <location>
        <begin position="19"/>
        <end position="370"/>
    </location>
</feature>
<dbReference type="GO" id="GO:0046274">
    <property type="term" value="P:lignin catabolic process"/>
    <property type="evidence" value="ECO:0007669"/>
    <property type="project" value="UniProtKB-KW"/>
</dbReference>
<dbReference type="InterPro" id="IPR054579">
    <property type="entry name" value="GCE-like_dom"/>
</dbReference>
<dbReference type="STRING" id="1448308.A0A2T2P6J8"/>
<dbReference type="Proteomes" id="UP000240883">
    <property type="component" value="Unassembled WGS sequence"/>
</dbReference>
<dbReference type="OrthoDB" id="3781271at2759"/>
<feature type="domain" description="4-O-methyl-glucuronoyl methylesterase-like" evidence="9">
    <location>
        <begin position="252"/>
        <end position="306"/>
    </location>
</feature>
<evidence type="ECO:0000256" key="7">
    <source>
        <dbReference type="ARBA" id="ARBA00026105"/>
    </source>
</evidence>
<feature type="signal peptide" evidence="8">
    <location>
        <begin position="1"/>
        <end position="18"/>
    </location>
</feature>
<dbReference type="EC" id="3.1.1.117" evidence="7"/>
<accession>A0A2T2P6J8</accession>
<evidence type="ECO:0000256" key="3">
    <source>
        <dbReference type="ARBA" id="ARBA00022729"/>
    </source>
</evidence>
<proteinExistence type="inferred from homology"/>
<gene>
    <name evidence="10" type="ORF">BS50DRAFT_653777</name>
</gene>
<dbReference type="InterPro" id="IPR029058">
    <property type="entry name" value="AB_hydrolase_fold"/>
</dbReference>
<evidence type="ECO:0000256" key="8">
    <source>
        <dbReference type="SAM" id="SignalP"/>
    </source>
</evidence>
<evidence type="ECO:0000256" key="4">
    <source>
        <dbReference type="ARBA" id="ARBA00022801"/>
    </source>
</evidence>
<evidence type="ECO:0000313" key="11">
    <source>
        <dbReference type="Proteomes" id="UP000240883"/>
    </source>
</evidence>
<protein>
    <recommendedName>
        <fullName evidence="7">(4-O-methyl)-D-glucuronate--lignin esterase</fullName>
        <ecNumber evidence="7">3.1.1.117</ecNumber>
    </recommendedName>
</protein>
<dbReference type="Pfam" id="PF22244">
    <property type="entry name" value="GCE_fung"/>
    <property type="match status" value="2"/>
</dbReference>
<name>A0A2T2P6J8_CORCC</name>
<dbReference type="EMBL" id="KZ678129">
    <property type="protein sequence ID" value="PSN73310.1"/>
    <property type="molecule type" value="Genomic_DNA"/>
</dbReference>
<dbReference type="AlphaFoldDB" id="A0A2T2P6J8"/>
<keyword evidence="2" id="KW-0719">Serine esterase</keyword>
<comment type="catalytic activity">
    <reaction evidence="6">
        <text>a 4-O-methyl-alpha-D-glucuronosyl ester derivative + H2O = 4-O-methyl-alpha-D-glucuronate derivative + an alcohol + H(+)</text>
        <dbReference type="Rhea" id="RHEA:67452"/>
        <dbReference type="ChEBI" id="CHEBI:15377"/>
        <dbReference type="ChEBI" id="CHEBI:15378"/>
        <dbReference type="ChEBI" id="CHEBI:30879"/>
        <dbReference type="ChEBI" id="CHEBI:171667"/>
        <dbReference type="ChEBI" id="CHEBI:171668"/>
        <dbReference type="EC" id="3.1.1.117"/>
    </reaction>
    <physiologicalReaction direction="left-to-right" evidence="6">
        <dbReference type="Rhea" id="RHEA:67453"/>
    </physiologicalReaction>
</comment>
<comment type="similarity">
    <text evidence="1">Belongs to the carbohydrate esterase 15 (CE15) family.</text>
</comment>